<proteinExistence type="predicted"/>
<dbReference type="Proteomes" id="UP000242715">
    <property type="component" value="Unassembled WGS sequence"/>
</dbReference>
<organism evidence="2 3">
    <name type="scientific">Trifolium subterraneum</name>
    <name type="common">Subterranean clover</name>
    <dbReference type="NCBI Taxonomy" id="3900"/>
    <lineage>
        <taxon>Eukaryota</taxon>
        <taxon>Viridiplantae</taxon>
        <taxon>Streptophyta</taxon>
        <taxon>Embryophyta</taxon>
        <taxon>Tracheophyta</taxon>
        <taxon>Spermatophyta</taxon>
        <taxon>Magnoliopsida</taxon>
        <taxon>eudicotyledons</taxon>
        <taxon>Gunneridae</taxon>
        <taxon>Pentapetalae</taxon>
        <taxon>rosids</taxon>
        <taxon>fabids</taxon>
        <taxon>Fabales</taxon>
        <taxon>Fabaceae</taxon>
        <taxon>Papilionoideae</taxon>
        <taxon>50 kb inversion clade</taxon>
        <taxon>NPAAA clade</taxon>
        <taxon>Hologalegina</taxon>
        <taxon>IRL clade</taxon>
        <taxon>Trifolieae</taxon>
        <taxon>Trifolium</taxon>
    </lineage>
</organism>
<name>A0A2Z6NWN5_TRISU</name>
<evidence type="ECO:0000313" key="2">
    <source>
        <dbReference type="EMBL" id="GAU48611.1"/>
    </source>
</evidence>
<evidence type="ECO:0000313" key="3">
    <source>
        <dbReference type="Proteomes" id="UP000242715"/>
    </source>
</evidence>
<dbReference type="EMBL" id="DF974448">
    <property type="protein sequence ID" value="GAU48611.1"/>
    <property type="molecule type" value="Genomic_DNA"/>
</dbReference>
<evidence type="ECO:0000256" key="1">
    <source>
        <dbReference type="SAM" id="MobiDB-lite"/>
    </source>
</evidence>
<dbReference type="AlphaFoldDB" id="A0A2Z6NWN5"/>
<accession>A0A2Z6NWN5</accession>
<keyword evidence="3" id="KW-1185">Reference proteome</keyword>
<gene>
    <name evidence="2" type="ORF">TSUD_188850</name>
</gene>
<protein>
    <submittedName>
        <fullName evidence="2">Uncharacterized protein</fullName>
    </submittedName>
</protein>
<sequence length="226" mass="24928">MNAANNGNEHEPIVEEHVEGDKIMMVNNGKQNNETIIVPKKNISALNDGCGASISQPINVTTNQERDIKTTRLGACGIGTFKGKTSGKYSNSLRTTRETLVNLQGVQLEEFVAAHFNKVNINGGLFQNANLGHQMGLKDSAVSNVTRPPDRENAPLPNSSPHTQRGGNMAQEEGEEFLDAMIKEWLGPMTRIWMLFRKHQKVPNELELVFEDVQPAHLSLDIASNM</sequence>
<reference evidence="3" key="1">
    <citation type="journal article" date="2017" name="Front. Plant Sci.">
        <title>Climate Clever Clovers: New Paradigm to Reduce the Environmental Footprint of Ruminants by Breeding Low Methanogenic Forages Utilizing Haplotype Variation.</title>
        <authorList>
            <person name="Kaur P."/>
            <person name="Appels R."/>
            <person name="Bayer P.E."/>
            <person name="Keeble-Gagnere G."/>
            <person name="Wang J."/>
            <person name="Hirakawa H."/>
            <person name="Shirasawa K."/>
            <person name="Vercoe P."/>
            <person name="Stefanova K."/>
            <person name="Durmic Z."/>
            <person name="Nichols P."/>
            <person name="Revell C."/>
            <person name="Isobe S.N."/>
            <person name="Edwards D."/>
            <person name="Erskine W."/>
        </authorList>
    </citation>
    <scope>NUCLEOTIDE SEQUENCE [LARGE SCALE GENOMIC DNA]</scope>
    <source>
        <strain evidence="3">cv. Daliak</strain>
    </source>
</reference>
<feature type="compositionally biased region" description="Polar residues" evidence="1">
    <location>
        <begin position="156"/>
        <end position="166"/>
    </location>
</feature>
<feature type="region of interest" description="Disordered" evidence="1">
    <location>
        <begin position="141"/>
        <end position="170"/>
    </location>
</feature>